<organism evidence="3 4">
    <name type="scientific">Rhodotorula taiwanensis</name>
    <dbReference type="NCBI Taxonomy" id="741276"/>
    <lineage>
        <taxon>Eukaryota</taxon>
        <taxon>Fungi</taxon>
        <taxon>Dikarya</taxon>
        <taxon>Basidiomycota</taxon>
        <taxon>Pucciniomycotina</taxon>
        <taxon>Microbotryomycetes</taxon>
        <taxon>Sporidiobolales</taxon>
        <taxon>Sporidiobolaceae</taxon>
        <taxon>Rhodotorula</taxon>
    </lineage>
</organism>
<dbReference type="FunFam" id="1.20.1260.60:FF:000002">
    <property type="entry name" value="Vacuolar protein sorting-associated protein IST1"/>
    <property type="match status" value="1"/>
</dbReference>
<comment type="caution">
    <text evidence="3">The sequence shown here is derived from an EMBL/GenBank/DDBJ whole genome shotgun (WGS) entry which is preliminary data.</text>
</comment>
<evidence type="ECO:0000313" key="4">
    <source>
        <dbReference type="Proteomes" id="UP000237144"/>
    </source>
</evidence>
<dbReference type="AlphaFoldDB" id="A0A2S5B6Q2"/>
<dbReference type="OrthoDB" id="29853at2759"/>
<dbReference type="InterPro" id="IPR005061">
    <property type="entry name" value="Ist1"/>
</dbReference>
<dbReference type="EMBL" id="PJQD01000048">
    <property type="protein sequence ID" value="POY72425.1"/>
    <property type="molecule type" value="Genomic_DNA"/>
</dbReference>
<feature type="compositionally biased region" description="Polar residues" evidence="2">
    <location>
        <begin position="200"/>
        <end position="214"/>
    </location>
</feature>
<name>A0A2S5B6Q2_9BASI</name>
<protein>
    <recommendedName>
        <fullName evidence="5">DUF292-domain-containing protein</fullName>
    </recommendedName>
</protein>
<sequence length="315" mass="33754">MPPPAAWQPARARVQLKLSRERLRLLQQKKTQMAKQTRREVAALLDKGKLESARIKVEGLLAEDLYVELLEVLELYCELLLARFGLLETVKEIDPGVQEAVAGIIHAAPRTELREIHILREMLMSKGGRDFAVACIDNSDGVVPDRITSKLVIQTPPTDLVDLYLFEIAKAYSVDWVPESLATAATPTAPEGTIPAATDLSESNASGPKQNNGDGSARVPLASPTKTHAIPPFDTVLPETPPVDPARANGATIIRTNLGADEAKSAVAKSTAVAAPAAAVAPAASQPAKSAPAAAEKEDDAFEALQRRFAELKRK</sequence>
<dbReference type="Gene3D" id="1.20.1260.60">
    <property type="entry name" value="Vacuolar protein sorting-associated protein Ist1"/>
    <property type="match status" value="1"/>
</dbReference>
<evidence type="ECO:0000256" key="1">
    <source>
        <dbReference type="ARBA" id="ARBA00005536"/>
    </source>
</evidence>
<evidence type="ECO:0000256" key="2">
    <source>
        <dbReference type="SAM" id="MobiDB-lite"/>
    </source>
</evidence>
<dbReference type="STRING" id="741276.A0A2S5B6Q2"/>
<comment type="similarity">
    <text evidence="1">Belongs to the IST1 family.</text>
</comment>
<evidence type="ECO:0008006" key="5">
    <source>
        <dbReference type="Google" id="ProtNLM"/>
    </source>
</evidence>
<dbReference type="GO" id="GO:0015031">
    <property type="term" value="P:protein transport"/>
    <property type="evidence" value="ECO:0007669"/>
    <property type="project" value="InterPro"/>
</dbReference>
<dbReference type="PANTHER" id="PTHR12161:SF5">
    <property type="entry name" value="IST1 HOMOLOG"/>
    <property type="match status" value="1"/>
</dbReference>
<feature type="compositionally biased region" description="Low complexity" evidence="2">
    <location>
        <begin position="186"/>
        <end position="198"/>
    </location>
</feature>
<feature type="region of interest" description="Disordered" evidence="2">
    <location>
        <begin position="280"/>
        <end position="299"/>
    </location>
</feature>
<evidence type="ECO:0000313" key="3">
    <source>
        <dbReference type="EMBL" id="POY72425.1"/>
    </source>
</evidence>
<feature type="region of interest" description="Disordered" evidence="2">
    <location>
        <begin position="186"/>
        <end position="221"/>
    </location>
</feature>
<proteinExistence type="inferred from homology"/>
<accession>A0A2S5B6Q2</accession>
<keyword evidence="4" id="KW-1185">Reference proteome</keyword>
<feature type="compositionally biased region" description="Low complexity" evidence="2">
    <location>
        <begin position="280"/>
        <end position="294"/>
    </location>
</feature>
<dbReference type="Proteomes" id="UP000237144">
    <property type="component" value="Unassembled WGS sequence"/>
</dbReference>
<dbReference type="InterPro" id="IPR042277">
    <property type="entry name" value="IST1-like"/>
</dbReference>
<dbReference type="Pfam" id="PF03398">
    <property type="entry name" value="Ist1"/>
    <property type="match status" value="1"/>
</dbReference>
<gene>
    <name evidence="3" type="ORF">BMF94_4251</name>
</gene>
<dbReference type="PANTHER" id="PTHR12161">
    <property type="entry name" value="IST1 FAMILY MEMBER"/>
    <property type="match status" value="1"/>
</dbReference>
<reference evidence="3 4" key="1">
    <citation type="journal article" date="2018" name="Front. Microbiol.">
        <title>Prospects for Fungal Bioremediation of Acidic Radioactive Waste Sites: Characterization and Genome Sequence of Rhodotorula taiwanensis MD1149.</title>
        <authorList>
            <person name="Tkavc R."/>
            <person name="Matrosova V.Y."/>
            <person name="Grichenko O.E."/>
            <person name="Gostincar C."/>
            <person name="Volpe R.P."/>
            <person name="Klimenkova P."/>
            <person name="Gaidamakova E.K."/>
            <person name="Zhou C.E."/>
            <person name="Stewart B.J."/>
            <person name="Lyman M.G."/>
            <person name="Malfatti S.A."/>
            <person name="Rubinfeld B."/>
            <person name="Courtot M."/>
            <person name="Singh J."/>
            <person name="Dalgard C.L."/>
            <person name="Hamilton T."/>
            <person name="Frey K.G."/>
            <person name="Gunde-Cimerman N."/>
            <person name="Dugan L."/>
            <person name="Daly M.J."/>
        </authorList>
    </citation>
    <scope>NUCLEOTIDE SEQUENCE [LARGE SCALE GENOMIC DNA]</scope>
    <source>
        <strain evidence="3 4">MD1149</strain>
    </source>
</reference>